<evidence type="ECO:0000313" key="3">
    <source>
        <dbReference type="Proteomes" id="UP001476950"/>
    </source>
</evidence>
<protein>
    <submittedName>
        <fullName evidence="2">PIN domain-containing protein</fullName>
    </submittedName>
</protein>
<name>A0ABV0KSW6_9CYAN</name>
<accession>A0ABV0KSW6</accession>
<reference evidence="2 3" key="1">
    <citation type="submission" date="2022-04" db="EMBL/GenBank/DDBJ databases">
        <title>Positive selection, recombination, and allopatry shape intraspecific diversity of widespread and dominant cyanobacteria.</title>
        <authorList>
            <person name="Wei J."/>
            <person name="Shu W."/>
            <person name="Hu C."/>
        </authorList>
    </citation>
    <scope>NUCLEOTIDE SEQUENCE [LARGE SCALE GENOMIC DNA]</scope>
    <source>
        <strain evidence="2 3">AS-A4</strain>
    </source>
</reference>
<dbReference type="Proteomes" id="UP001476950">
    <property type="component" value="Unassembled WGS sequence"/>
</dbReference>
<keyword evidence="3" id="KW-1185">Reference proteome</keyword>
<dbReference type="InterPro" id="IPR032557">
    <property type="entry name" value="DUF4935"/>
</dbReference>
<feature type="domain" description="DUF4935" evidence="1">
    <location>
        <begin position="3"/>
        <end position="169"/>
    </location>
</feature>
<evidence type="ECO:0000259" key="1">
    <source>
        <dbReference type="Pfam" id="PF16289"/>
    </source>
</evidence>
<dbReference type="EMBL" id="JAMPLM010000061">
    <property type="protein sequence ID" value="MEP1062330.1"/>
    <property type="molecule type" value="Genomic_DNA"/>
</dbReference>
<gene>
    <name evidence="2" type="ORF">NDI38_28560</name>
</gene>
<sequence>MNIYVETNFVLELTFEQEQCSSCEQILQLCEAGKAKLIVPAYSLAEPHEKLSRQARSRRELQQSLEAELRQLSRTAPYTSRIKSIQDIASLMIQSNEEERHRFVQCRARLLKVGEIIALNVNILCEAASYETTYDLTPQDALVYASVITHLRRDLPEQACFLNRNSKDFDSPDITDELRKCL</sequence>
<comment type="caution">
    <text evidence="2">The sequence shown here is derived from an EMBL/GenBank/DDBJ whole genome shotgun (WGS) entry which is preliminary data.</text>
</comment>
<dbReference type="Pfam" id="PF16289">
    <property type="entry name" value="PIN_12"/>
    <property type="match status" value="1"/>
</dbReference>
<organism evidence="2 3">
    <name type="scientific">Stenomitos frigidus AS-A4</name>
    <dbReference type="NCBI Taxonomy" id="2933935"/>
    <lineage>
        <taxon>Bacteria</taxon>
        <taxon>Bacillati</taxon>
        <taxon>Cyanobacteriota</taxon>
        <taxon>Cyanophyceae</taxon>
        <taxon>Leptolyngbyales</taxon>
        <taxon>Leptolyngbyaceae</taxon>
        <taxon>Stenomitos</taxon>
    </lineage>
</organism>
<evidence type="ECO:0000313" key="2">
    <source>
        <dbReference type="EMBL" id="MEP1062330.1"/>
    </source>
</evidence>
<dbReference type="RefSeq" id="WP_190446845.1">
    <property type="nucleotide sequence ID" value="NZ_JAMPLM010000061.1"/>
</dbReference>
<proteinExistence type="predicted"/>